<evidence type="ECO:0000313" key="2">
    <source>
        <dbReference type="Proteomes" id="UP000002173"/>
    </source>
</evidence>
<comment type="caution">
    <text evidence="1">The sequence shown here is derived from an EMBL/GenBank/DDBJ whole genome shotgun (WGS) entry which is preliminary data.</text>
</comment>
<dbReference type="Proteomes" id="UP000002173">
    <property type="component" value="Chromosome 1"/>
</dbReference>
<organism evidence="1 2">
    <name type="scientific">Babesia bovis</name>
    <dbReference type="NCBI Taxonomy" id="5865"/>
    <lineage>
        <taxon>Eukaryota</taxon>
        <taxon>Sar</taxon>
        <taxon>Alveolata</taxon>
        <taxon>Apicomplexa</taxon>
        <taxon>Aconoidasida</taxon>
        <taxon>Piroplasmida</taxon>
        <taxon>Babesiidae</taxon>
        <taxon>Babesia</taxon>
    </lineage>
</organism>
<protein>
    <submittedName>
        <fullName evidence="1">Uncharacterized protein</fullName>
    </submittedName>
</protein>
<dbReference type="AlphaFoldDB" id="A7AWM1"/>
<gene>
    <name evidence="1" type="ORF">BBOV_I003670</name>
</gene>
<dbReference type="GeneID" id="5477233"/>
<accession>A7AWM1</accession>
<dbReference type="VEuPathDB" id="PiroplasmaDB:BBOV_I003670"/>
<dbReference type="InParanoid" id="A7AWM1"/>
<sequence length="579" mass="67160">MTVEIDIPVPGTQCITINTNTGNINEVDIITQLINERELEDHDNGMGSNKQIRNIHLLLPLKDMIIQTRDKTKWCSLMESDHDEKDNLNWDAMRRLIALIIIGITLEKMNDIDDSMVVALLVNHVKHNFRYSFQSPTSGLCHLERPEWAINYIKDVVTRYHCIFKIMKQEINGNVEQVFNAFVPHSIFTMNREKLLEGFKRIAAEFSFSSLVRKWMMVIANEARLFVFSRLPLLFYDYRVTPFDGILTMKQVTNIASKANEQTKVNVTPSLFDDETRVNVTYNLLRAMTELATPLRSIDQAAAYEVFADFDQNVTVPCLNVGFNTEENVALMELDYERKGLCGALDGLMNMERITANRYIKKMLTDDVILETVKCNKLTQHRWYLQDSRYLIQPIETLITLLKIFDERCKCMESTQSKSKFTNTVIAPIINTYIEDVKRRWNAEDNALKSCSLTAFLIDATATLHEFLIRYPYTQYMMQSQANVEKVLNKMISIIGDYVDNLMEQPFSVLHDKRIDIMDALKDKFIQLAVQCSEDIYGKILKATLDCIGKRLLWTLIPERVNQIKLHQQRQLDIALENW</sequence>
<keyword evidence="2" id="KW-1185">Reference proteome</keyword>
<dbReference type="eggNOG" id="ENOG502QX2P">
    <property type="taxonomic scope" value="Eukaryota"/>
</dbReference>
<name>A7AWM1_BABBO</name>
<evidence type="ECO:0000313" key="1">
    <source>
        <dbReference type="EMBL" id="EDO05449.1"/>
    </source>
</evidence>
<reference evidence="1 2" key="1">
    <citation type="journal article" date="2007" name="PLoS Pathog.">
        <title>Genome sequence of Babesia bovis and comparative analysis of apicomplexan hemoprotozoa.</title>
        <authorList>
            <person name="Brayton K.A."/>
            <person name="Lau A.O.T."/>
            <person name="Herndon D.R."/>
            <person name="Hannick L."/>
            <person name="Kappmeyer L.S."/>
            <person name="Berens S.J."/>
            <person name="Bidwell S.L."/>
            <person name="Brown W.C."/>
            <person name="Crabtree J."/>
            <person name="Fadrosh D."/>
            <person name="Feldblum T."/>
            <person name="Forberger H.A."/>
            <person name="Haas B.J."/>
            <person name="Howell J.M."/>
            <person name="Khouri H."/>
            <person name="Koo H."/>
            <person name="Mann D.J."/>
            <person name="Norimine J."/>
            <person name="Paulsen I.T."/>
            <person name="Radune D."/>
            <person name="Ren Q."/>
            <person name="Smith R.K. Jr."/>
            <person name="Suarez C.E."/>
            <person name="White O."/>
            <person name="Wortman J.R."/>
            <person name="Knowles D.P. Jr."/>
            <person name="McElwain T.F."/>
            <person name="Nene V.M."/>
        </authorList>
    </citation>
    <scope>NUCLEOTIDE SEQUENCE [LARGE SCALE GENOMIC DNA]</scope>
    <source>
        <strain evidence="1">T2Bo</strain>
    </source>
</reference>
<proteinExistence type="predicted"/>
<dbReference type="EMBL" id="AAXT01000005">
    <property type="protein sequence ID" value="EDO05449.1"/>
    <property type="molecule type" value="Genomic_DNA"/>
</dbReference>
<dbReference type="KEGG" id="bbo:BBOV_I003670"/>